<keyword evidence="2" id="KW-1185">Reference proteome</keyword>
<dbReference type="Proteomes" id="UP000764045">
    <property type="component" value="Unassembled WGS sequence"/>
</dbReference>
<dbReference type="EMBL" id="JACJJL010000001">
    <property type="protein sequence ID" value="MBM6660203.1"/>
    <property type="molecule type" value="Genomic_DNA"/>
</dbReference>
<reference evidence="1 2" key="1">
    <citation type="journal article" date="2021" name="Sci. Rep.">
        <title>The distribution of antibiotic resistance genes in chicken gut microbiota commensals.</title>
        <authorList>
            <person name="Juricova H."/>
            <person name="Matiasovicova J."/>
            <person name="Kubasova T."/>
            <person name="Cejkova D."/>
            <person name="Rychlik I."/>
        </authorList>
    </citation>
    <scope>NUCLEOTIDE SEQUENCE [LARGE SCALE GENOMIC DNA]</scope>
    <source>
        <strain evidence="1 2">An819</strain>
    </source>
</reference>
<evidence type="ECO:0000313" key="2">
    <source>
        <dbReference type="Proteomes" id="UP000764045"/>
    </source>
</evidence>
<dbReference type="AlphaFoldDB" id="A0A939AZW5"/>
<protein>
    <submittedName>
        <fullName evidence="1">Uncharacterized protein</fullName>
    </submittedName>
</protein>
<proteinExistence type="predicted"/>
<gene>
    <name evidence="1" type="ORF">H6B30_00285</name>
</gene>
<sequence length="117" mass="14236">MMKIKRQNDNKARVIMSNGDIREVKYKSELLDRIREDLIAIENESSGCNQESFTEDDVWSFYEYLLMRHKDDWVVIDDMKDDDEEVDSDTEDSYYEEEYFYEEEHTVNDEYEDKTDL</sequence>
<name>A0A939AZW5_9BACT</name>
<dbReference type="RefSeq" id="WP_205106746.1">
    <property type="nucleotide sequence ID" value="NZ_JACJJL010000001.1"/>
</dbReference>
<accession>A0A939AZW5</accession>
<comment type="caution">
    <text evidence="1">The sequence shown here is derived from an EMBL/GenBank/DDBJ whole genome shotgun (WGS) entry which is preliminary data.</text>
</comment>
<organism evidence="1 2">
    <name type="scientific">Marseilla massiliensis</name>
    <dbReference type="NCBI Taxonomy" id="1841864"/>
    <lineage>
        <taxon>Bacteria</taxon>
        <taxon>Pseudomonadati</taxon>
        <taxon>Bacteroidota</taxon>
        <taxon>Bacteroidia</taxon>
        <taxon>Bacteroidales</taxon>
        <taxon>Prevotellaceae</taxon>
        <taxon>Marseilla</taxon>
    </lineage>
</organism>
<evidence type="ECO:0000313" key="1">
    <source>
        <dbReference type="EMBL" id="MBM6660203.1"/>
    </source>
</evidence>